<dbReference type="Proteomes" id="UP000027138">
    <property type="component" value="Unassembled WGS sequence"/>
</dbReference>
<dbReference type="SUPFAM" id="SSF51905">
    <property type="entry name" value="FAD/NAD(P)-binding domain"/>
    <property type="match status" value="1"/>
</dbReference>
<keyword evidence="5" id="KW-0274">FAD</keyword>
<dbReference type="InterPro" id="IPR050982">
    <property type="entry name" value="Auxin_biosynth/cation_transpt"/>
</dbReference>
<name>A0A067L3M8_JATCU</name>
<dbReference type="Gene3D" id="3.50.50.60">
    <property type="entry name" value="FAD/NAD(P)-binding domain"/>
    <property type="match status" value="1"/>
</dbReference>
<comment type="similarity">
    <text evidence="3">Belongs to the FMO family.</text>
</comment>
<evidence type="ECO:0000256" key="8">
    <source>
        <dbReference type="ARBA" id="ARBA00023070"/>
    </source>
</evidence>
<comment type="pathway">
    <text evidence="2">Plant hormone metabolism; auxin biosynthesis.</text>
</comment>
<dbReference type="AlphaFoldDB" id="A0A067L3M8"/>
<proteinExistence type="inferred from homology"/>
<dbReference type="InterPro" id="IPR036188">
    <property type="entry name" value="FAD/NAD-bd_sf"/>
</dbReference>
<gene>
    <name evidence="11" type="ORF">JCGZ_25257</name>
</gene>
<dbReference type="STRING" id="180498.A0A067L3M8"/>
<organism evidence="11 12">
    <name type="scientific">Jatropha curcas</name>
    <name type="common">Barbados nut</name>
    <dbReference type="NCBI Taxonomy" id="180498"/>
    <lineage>
        <taxon>Eukaryota</taxon>
        <taxon>Viridiplantae</taxon>
        <taxon>Streptophyta</taxon>
        <taxon>Embryophyta</taxon>
        <taxon>Tracheophyta</taxon>
        <taxon>Spermatophyta</taxon>
        <taxon>Magnoliopsida</taxon>
        <taxon>eudicotyledons</taxon>
        <taxon>Gunneridae</taxon>
        <taxon>Pentapetalae</taxon>
        <taxon>rosids</taxon>
        <taxon>fabids</taxon>
        <taxon>Malpighiales</taxon>
        <taxon>Euphorbiaceae</taxon>
        <taxon>Crotonoideae</taxon>
        <taxon>Jatropheae</taxon>
        <taxon>Jatropha</taxon>
    </lineage>
</organism>
<evidence type="ECO:0000256" key="5">
    <source>
        <dbReference type="ARBA" id="ARBA00022827"/>
    </source>
</evidence>
<evidence type="ECO:0000256" key="3">
    <source>
        <dbReference type="ARBA" id="ARBA00009183"/>
    </source>
</evidence>
<evidence type="ECO:0000313" key="12">
    <source>
        <dbReference type="Proteomes" id="UP000027138"/>
    </source>
</evidence>
<dbReference type="PANTHER" id="PTHR43539">
    <property type="entry name" value="FLAVIN-BINDING MONOOXYGENASE-LIKE PROTEIN (AFU_ORTHOLOGUE AFUA_4G09220)"/>
    <property type="match status" value="1"/>
</dbReference>
<evidence type="ECO:0000256" key="10">
    <source>
        <dbReference type="ARBA" id="ARBA00047707"/>
    </source>
</evidence>
<evidence type="ECO:0000256" key="6">
    <source>
        <dbReference type="ARBA" id="ARBA00022857"/>
    </source>
</evidence>
<dbReference type="GO" id="GO:0009851">
    <property type="term" value="P:auxin biosynthetic process"/>
    <property type="evidence" value="ECO:0007669"/>
    <property type="project" value="UniProtKB-KW"/>
</dbReference>
<dbReference type="OrthoDB" id="1689926at2759"/>
<evidence type="ECO:0000256" key="9">
    <source>
        <dbReference type="ARBA" id="ARBA00039148"/>
    </source>
</evidence>
<keyword evidence="8" id="KW-0073">Auxin biosynthesis</keyword>
<evidence type="ECO:0000313" key="11">
    <source>
        <dbReference type="EMBL" id="KDP43071.1"/>
    </source>
</evidence>
<comment type="catalytic activity">
    <reaction evidence="10">
        <text>indole-3-pyruvate + NADPH + O2 + H(+) = (indol-3-yl)acetate + CO2 + NADP(+) + H2O</text>
        <dbReference type="Rhea" id="RHEA:34331"/>
        <dbReference type="ChEBI" id="CHEBI:15377"/>
        <dbReference type="ChEBI" id="CHEBI:15378"/>
        <dbReference type="ChEBI" id="CHEBI:15379"/>
        <dbReference type="ChEBI" id="CHEBI:16526"/>
        <dbReference type="ChEBI" id="CHEBI:17640"/>
        <dbReference type="ChEBI" id="CHEBI:30854"/>
        <dbReference type="ChEBI" id="CHEBI:57783"/>
        <dbReference type="ChEBI" id="CHEBI:58349"/>
        <dbReference type="EC" id="1.14.13.168"/>
    </reaction>
</comment>
<dbReference type="PANTHER" id="PTHR43539:SF47">
    <property type="entry name" value="FLAVIN-CONTAINING MONOOXYGENASE"/>
    <property type="match status" value="1"/>
</dbReference>
<dbReference type="EC" id="1.14.13.168" evidence="9"/>
<accession>A0A067L3M8</accession>
<evidence type="ECO:0000256" key="7">
    <source>
        <dbReference type="ARBA" id="ARBA00023002"/>
    </source>
</evidence>
<evidence type="ECO:0000256" key="4">
    <source>
        <dbReference type="ARBA" id="ARBA00022630"/>
    </source>
</evidence>
<keyword evidence="4" id="KW-0285">Flavoprotein</keyword>
<evidence type="ECO:0000256" key="1">
    <source>
        <dbReference type="ARBA" id="ARBA00001974"/>
    </source>
</evidence>
<dbReference type="EMBL" id="KK914283">
    <property type="protein sequence ID" value="KDP43071.1"/>
    <property type="molecule type" value="Genomic_DNA"/>
</dbReference>
<keyword evidence="7" id="KW-0560">Oxidoreductase</keyword>
<keyword evidence="6" id="KW-0521">NADP</keyword>
<protein>
    <recommendedName>
        <fullName evidence="9">indole-3-pyruvate monooxygenase</fullName>
        <ecNumber evidence="9">1.14.13.168</ecNumber>
    </recommendedName>
</protein>
<sequence>MEIAYDLFNHGANTSIVARSPFKFGDVSKYGIGRPKEAPFYRKAVTGRSPTIDVGAMEKIKSGDIQVLPPIRKINRKEISFENGESNQYDAIIFATGYRGTVRNWLKGGKEVFKEKGMPTQSFPNHWKGINGIYYAGFSSMGLMGISSDAQNIARDISLFLIKDAKEIH</sequence>
<comment type="cofactor">
    <cofactor evidence="1">
        <name>FAD</name>
        <dbReference type="ChEBI" id="CHEBI:57692"/>
    </cofactor>
</comment>
<dbReference type="GO" id="GO:0103075">
    <property type="term" value="F:indole-3-pyruvate monooxygenase activity"/>
    <property type="evidence" value="ECO:0007669"/>
    <property type="project" value="UniProtKB-EC"/>
</dbReference>
<reference evidence="11 12" key="1">
    <citation type="journal article" date="2014" name="PLoS ONE">
        <title>Global Analysis of Gene Expression Profiles in Physic Nut (Jatropha curcas L.) Seedlings Exposed to Salt Stress.</title>
        <authorList>
            <person name="Zhang L."/>
            <person name="Zhang C."/>
            <person name="Wu P."/>
            <person name="Chen Y."/>
            <person name="Li M."/>
            <person name="Jiang H."/>
            <person name="Wu G."/>
        </authorList>
    </citation>
    <scope>NUCLEOTIDE SEQUENCE [LARGE SCALE GENOMIC DNA]</scope>
    <source>
        <strain evidence="12">cv. GZQX0401</strain>
        <tissue evidence="11">Young leaves</tissue>
    </source>
</reference>
<keyword evidence="12" id="KW-1185">Reference proteome</keyword>
<evidence type="ECO:0000256" key="2">
    <source>
        <dbReference type="ARBA" id="ARBA00004814"/>
    </source>
</evidence>
<dbReference type="GO" id="GO:0050660">
    <property type="term" value="F:flavin adenine dinucleotide binding"/>
    <property type="evidence" value="ECO:0007669"/>
    <property type="project" value="TreeGrafter"/>
</dbReference>